<evidence type="ECO:0000313" key="10">
    <source>
        <dbReference type="Proteomes" id="UP000590964"/>
    </source>
</evidence>
<dbReference type="PANTHER" id="PTHR21089">
    <property type="entry name" value="SHIKIMATE DEHYDROGENASE"/>
    <property type="match status" value="1"/>
</dbReference>
<dbReference type="GO" id="GO:0009073">
    <property type="term" value="P:aromatic amino acid family biosynthetic process"/>
    <property type="evidence" value="ECO:0007669"/>
    <property type="project" value="UniProtKB-KW"/>
</dbReference>
<dbReference type="GO" id="GO:0019632">
    <property type="term" value="P:shikimate metabolic process"/>
    <property type="evidence" value="ECO:0007669"/>
    <property type="project" value="InterPro"/>
</dbReference>
<evidence type="ECO:0000256" key="3">
    <source>
        <dbReference type="ARBA" id="ARBA00022857"/>
    </source>
</evidence>
<dbReference type="InterPro" id="IPR011342">
    <property type="entry name" value="Shikimate_DH"/>
</dbReference>
<comment type="caution">
    <text evidence="9">The sequence shown here is derived from an EMBL/GenBank/DDBJ whole genome shotgun (WGS) entry which is preliminary data.</text>
</comment>
<dbReference type="GO" id="GO:0050661">
    <property type="term" value="F:NADP binding"/>
    <property type="evidence" value="ECO:0007669"/>
    <property type="project" value="InterPro"/>
</dbReference>
<keyword evidence="4 9" id="KW-0560">Oxidoreductase</keyword>
<evidence type="ECO:0000256" key="1">
    <source>
        <dbReference type="ARBA" id="ARBA00012962"/>
    </source>
</evidence>
<organism evidence="9 10">
    <name type="scientific">Candidatus Iainarchaeum sp</name>
    <dbReference type="NCBI Taxonomy" id="3101447"/>
    <lineage>
        <taxon>Archaea</taxon>
        <taxon>Candidatus Iainarchaeota</taxon>
        <taxon>Candidatus Iainarchaeia</taxon>
        <taxon>Candidatus Iainarchaeales</taxon>
        <taxon>Candidatus Iainarchaeaceae</taxon>
        <taxon>Candidatus Iainarchaeum</taxon>
    </lineage>
</organism>
<reference evidence="10" key="1">
    <citation type="journal article" date="2020" name="bioRxiv">
        <title>A rank-normalized archaeal taxonomy based on genome phylogeny resolves widespread incomplete and uneven classifications.</title>
        <authorList>
            <person name="Rinke C."/>
            <person name="Chuvochina M."/>
            <person name="Mussig A.J."/>
            <person name="Chaumeil P.-A."/>
            <person name="Waite D.W."/>
            <person name="Whitman W.B."/>
            <person name="Parks D.H."/>
            <person name="Hugenholtz P."/>
        </authorList>
    </citation>
    <scope>NUCLEOTIDE SEQUENCE [LARGE SCALE GENOMIC DNA]</scope>
</reference>
<proteinExistence type="inferred from homology"/>
<gene>
    <name evidence="9" type="ORF">HA222_01460</name>
</gene>
<dbReference type="Gene3D" id="3.40.50.720">
    <property type="entry name" value="NAD(P)-binding Rossmann-like Domain"/>
    <property type="match status" value="1"/>
</dbReference>
<dbReference type="SUPFAM" id="SSF51735">
    <property type="entry name" value="NAD(P)-binding Rossmann-fold domains"/>
    <property type="match status" value="1"/>
</dbReference>
<protein>
    <recommendedName>
        <fullName evidence="1">shikimate dehydrogenase (NADP(+))</fullName>
        <ecNumber evidence="1">1.1.1.25</ecNumber>
    </recommendedName>
</protein>
<dbReference type="CDD" id="cd01065">
    <property type="entry name" value="NAD_bind_Shikimate_DH"/>
    <property type="match status" value="1"/>
</dbReference>
<dbReference type="InterPro" id="IPR006151">
    <property type="entry name" value="Shikm_DH/Glu-tRNA_Rdtase"/>
</dbReference>
<dbReference type="EC" id="1.1.1.25" evidence="1"/>
<evidence type="ECO:0000256" key="4">
    <source>
        <dbReference type="ARBA" id="ARBA00023002"/>
    </source>
</evidence>
<keyword evidence="2" id="KW-0028">Amino-acid biosynthesis</keyword>
<dbReference type="InterPro" id="IPR036291">
    <property type="entry name" value="NAD(P)-bd_dom_sf"/>
</dbReference>
<sequence length="267" mass="28685">MANSETKLCAIIGHPVKHSMSPAMHNAMYESLGLNYCYLAFDVLPENLGNAIESMRSLGIRGYSVTVPHKINAMKHVDWIEPLAEKIGAINTIVNDSGVLKGYNTDFFGAIEALKEKTGLKGKKVLMIGAGGAARAIAFGLSSEGSALTISNRTGEKAAELAKEVSAECLAFSRIQNELKNFDILVNATSVGMNPDSNNSVISIENANGLVLFDIVYNPIETRLLKEAKANACSTINGVKMLVFQGAKQFELFTGKAPSIKLMEEIV</sequence>
<dbReference type="Pfam" id="PF08501">
    <property type="entry name" value="Shikimate_dh_N"/>
    <property type="match status" value="1"/>
</dbReference>
<dbReference type="PANTHER" id="PTHR21089:SF1">
    <property type="entry name" value="BIFUNCTIONAL 3-DEHYDROQUINATE DEHYDRATASE_SHIKIMATE DEHYDROGENASE, CHLOROPLASTIC"/>
    <property type="match status" value="1"/>
</dbReference>
<evidence type="ECO:0000313" key="9">
    <source>
        <dbReference type="EMBL" id="HIH21312.1"/>
    </source>
</evidence>
<dbReference type="Gene3D" id="3.40.50.10860">
    <property type="entry name" value="Leucine Dehydrogenase, chain A, domain 1"/>
    <property type="match status" value="1"/>
</dbReference>
<dbReference type="SUPFAM" id="SSF53223">
    <property type="entry name" value="Aminoacid dehydrogenase-like, N-terminal domain"/>
    <property type="match status" value="1"/>
</dbReference>
<accession>A0A7J4JU40</accession>
<evidence type="ECO:0000256" key="5">
    <source>
        <dbReference type="ARBA" id="ARBA00023141"/>
    </source>
</evidence>
<dbReference type="InterPro" id="IPR041121">
    <property type="entry name" value="SDH_C"/>
</dbReference>
<evidence type="ECO:0000259" key="8">
    <source>
        <dbReference type="Pfam" id="PF18317"/>
    </source>
</evidence>
<dbReference type="UniPathway" id="UPA00053">
    <property type="reaction ID" value="UER00087"/>
</dbReference>
<dbReference type="GO" id="GO:0004764">
    <property type="term" value="F:shikimate 3-dehydrogenase (NADP+) activity"/>
    <property type="evidence" value="ECO:0007669"/>
    <property type="project" value="UniProtKB-EC"/>
</dbReference>
<dbReference type="GO" id="GO:0008652">
    <property type="term" value="P:amino acid biosynthetic process"/>
    <property type="evidence" value="ECO:0007669"/>
    <property type="project" value="UniProtKB-KW"/>
</dbReference>
<feature type="domain" description="Shikimate dehydrogenase substrate binding N-terminal" evidence="7">
    <location>
        <begin position="11"/>
        <end position="93"/>
    </location>
</feature>
<dbReference type="NCBIfam" id="TIGR00507">
    <property type="entry name" value="aroE"/>
    <property type="match status" value="1"/>
</dbReference>
<dbReference type="Pfam" id="PF01488">
    <property type="entry name" value="Shikimate_DH"/>
    <property type="match status" value="1"/>
</dbReference>
<dbReference type="InterPro" id="IPR022893">
    <property type="entry name" value="Shikimate_DH_fam"/>
</dbReference>
<dbReference type="AlphaFoldDB" id="A0A7J4JU40"/>
<feature type="non-terminal residue" evidence="9">
    <location>
        <position position="267"/>
    </location>
</feature>
<dbReference type="InterPro" id="IPR013708">
    <property type="entry name" value="Shikimate_DH-bd_N"/>
</dbReference>
<dbReference type="NCBIfam" id="NF001319">
    <property type="entry name" value="PRK00258.3-3"/>
    <property type="match status" value="1"/>
</dbReference>
<dbReference type="InterPro" id="IPR046346">
    <property type="entry name" value="Aminoacid_DH-like_N_sf"/>
</dbReference>
<dbReference type="GO" id="GO:0009423">
    <property type="term" value="P:chorismate biosynthetic process"/>
    <property type="evidence" value="ECO:0007669"/>
    <property type="project" value="UniProtKB-UniPathway"/>
</dbReference>
<feature type="domain" description="SDH C-terminal" evidence="8">
    <location>
        <begin position="238"/>
        <end position="266"/>
    </location>
</feature>
<dbReference type="Proteomes" id="UP000590964">
    <property type="component" value="Unassembled WGS sequence"/>
</dbReference>
<dbReference type="FunFam" id="3.40.50.720:FF:000086">
    <property type="entry name" value="Quinate/shikimate dehydrogenase"/>
    <property type="match status" value="1"/>
</dbReference>
<keyword evidence="5" id="KW-0057">Aromatic amino acid biosynthesis</keyword>
<evidence type="ECO:0000256" key="2">
    <source>
        <dbReference type="ARBA" id="ARBA00022605"/>
    </source>
</evidence>
<dbReference type="HAMAP" id="MF_00222">
    <property type="entry name" value="Shikimate_DH_AroE"/>
    <property type="match status" value="1"/>
</dbReference>
<evidence type="ECO:0000259" key="6">
    <source>
        <dbReference type="Pfam" id="PF01488"/>
    </source>
</evidence>
<feature type="domain" description="Quinate/shikimate 5-dehydrogenase/glutamyl-tRNA reductase" evidence="6">
    <location>
        <begin position="115"/>
        <end position="216"/>
    </location>
</feature>
<evidence type="ECO:0000259" key="7">
    <source>
        <dbReference type="Pfam" id="PF08501"/>
    </source>
</evidence>
<name>A0A7J4JU40_9ARCH</name>
<keyword evidence="3" id="KW-0521">NADP</keyword>
<dbReference type="EMBL" id="DUFW01000022">
    <property type="protein sequence ID" value="HIH21312.1"/>
    <property type="molecule type" value="Genomic_DNA"/>
</dbReference>
<dbReference type="Pfam" id="PF18317">
    <property type="entry name" value="SDH_C"/>
    <property type="match status" value="1"/>
</dbReference>